<dbReference type="FunFam" id="3.40.50.300:FF:004162">
    <property type="entry name" value="ATP binding cassette subfamily C member 5"/>
    <property type="match status" value="1"/>
</dbReference>
<dbReference type="KEGG" id="spar:SPRG_15704"/>
<dbReference type="Gene3D" id="1.20.1560.10">
    <property type="entry name" value="ABC transporter type 1, transmembrane domain"/>
    <property type="match status" value="1"/>
</dbReference>
<evidence type="ECO:0000256" key="7">
    <source>
        <dbReference type="ARBA" id="ARBA00022989"/>
    </source>
</evidence>
<evidence type="ECO:0000313" key="10">
    <source>
        <dbReference type="EMBL" id="KDO18876.1"/>
    </source>
</evidence>
<evidence type="ECO:0000256" key="3">
    <source>
        <dbReference type="ARBA" id="ARBA00022692"/>
    </source>
</evidence>
<name>A0A067BX47_SAPPC</name>
<dbReference type="PANTHER" id="PTHR24223">
    <property type="entry name" value="ATP-BINDING CASSETTE SUB-FAMILY C"/>
    <property type="match status" value="1"/>
</dbReference>
<dbReference type="GO" id="GO:0016887">
    <property type="term" value="F:ATP hydrolysis activity"/>
    <property type="evidence" value="ECO:0007669"/>
    <property type="project" value="InterPro"/>
</dbReference>
<feature type="domain" description="ABC transmembrane type-1" evidence="9">
    <location>
        <begin position="11"/>
        <end position="137"/>
    </location>
</feature>
<dbReference type="PANTHER" id="PTHR24223:SF443">
    <property type="entry name" value="MULTIDRUG-RESISTANCE LIKE PROTEIN 1, ISOFORM I"/>
    <property type="match status" value="1"/>
</dbReference>
<dbReference type="AlphaFoldDB" id="A0A067BX47"/>
<dbReference type="SUPFAM" id="SSF90123">
    <property type="entry name" value="ABC transporter transmembrane region"/>
    <property type="match status" value="1"/>
</dbReference>
<dbReference type="GeneID" id="24137408"/>
<keyword evidence="6" id="KW-0067">ATP-binding</keyword>
<keyword evidence="8" id="KW-0472">Membrane</keyword>
<dbReference type="GO" id="GO:0012505">
    <property type="term" value="C:endomembrane system"/>
    <property type="evidence" value="ECO:0007669"/>
    <property type="project" value="UniProtKB-SubCell"/>
</dbReference>
<sequence length="258" mass="28229">MGPHGKREATNVYYNKTSAELKRMDSTTRSPVLNVIAETINGLSTIRAFGMTTAFAAKGRAALDYNQRFFLVYRLATRWLQMRLDWLSASIIAGVAFLVVASKDSIGVIAAGLALTYASQMTAFFSKMTTSLSFIDNIMTSVERLDHFKTLETEGDTRAVTTTVEASWPAQGVVTFDHYAMRYRDHLDLVLKDVSFTVPAGAKVGICGRTGSGKSSLMVALFRMVEAASGRILIDGVDLASIDLHTVRSRLTIIPQDP</sequence>
<dbReference type="OMA" id="HEACTRT"/>
<dbReference type="Pfam" id="PF00005">
    <property type="entry name" value="ABC_tran"/>
    <property type="match status" value="1"/>
</dbReference>
<evidence type="ECO:0000256" key="5">
    <source>
        <dbReference type="ARBA" id="ARBA00022741"/>
    </source>
</evidence>
<dbReference type="PROSITE" id="PS50929">
    <property type="entry name" value="ABC_TM1F"/>
    <property type="match status" value="1"/>
</dbReference>
<organism evidence="10 11">
    <name type="scientific">Saprolegnia parasitica (strain CBS 223.65)</name>
    <dbReference type="NCBI Taxonomy" id="695850"/>
    <lineage>
        <taxon>Eukaryota</taxon>
        <taxon>Sar</taxon>
        <taxon>Stramenopiles</taxon>
        <taxon>Oomycota</taxon>
        <taxon>Saprolegniomycetes</taxon>
        <taxon>Saprolegniales</taxon>
        <taxon>Saprolegniaceae</taxon>
        <taxon>Saprolegnia</taxon>
    </lineage>
</organism>
<evidence type="ECO:0000259" key="9">
    <source>
        <dbReference type="PROSITE" id="PS50929"/>
    </source>
</evidence>
<dbReference type="InterPro" id="IPR036640">
    <property type="entry name" value="ABC1_TM_sf"/>
</dbReference>
<dbReference type="STRING" id="695850.A0A067BX47"/>
<dbReference type="InterPro" id="IPR050173">
    <property type="entry name" value="ABC_transporter_C-like"/>
</dbReference>
<keyword evidence="7" id="KW-1133">Transmembrane helix</keyword>
<keyword evidence="3" id="KW-0812">Transmembrane</keyword>
<dbReference type="InterPro" id="IPR003439">
    <property type="entry name" value="ABC_transporter-like_ATP-bd"/>
</dbReference>
<keyword evidence="5" id="KW-0547">Nucleotide-binding</keyword>
<dbReference type="Pfam" id="PF00664">
    <property type="entry name" value="ABC_membrane"/>
    <property type="match status" value="1"/>
</dbReference>
<dbReference type="GO" id="GO:0140359">
    <property type="term" value="F:ABC-type transporter activity"/>
    <property type="evidence" value="ECO:0007669"/>
    <property type="project" value="InterPro"/>
</dbReference>
<feature type="non-terminal residue" evidence="10">
    <location>
        <position position="258"/>
    </location>
</feature>
<dbReference type="InterPro" id="IPR027417">
    <property type="entry name" value="P-loop_NTPase"/>
</dbReference>
<dbReference type="GO" id="GO:0016020">
    <property type="term" value="C:membrane"/>
    <property type="evidence" value="ECO:0007669"/>
    <property type="project" value="InterPro"/>
</dbReference>
<evidence type="ECO:0000256" key="2">
    <source>
        <dbReference type="ARBA" id="ARBA00022448"/>
    </source>
</evidence>
<gene>
    <name evidence="10" type="ORF">SPRG_15704</name>
</gene>
<keyword evidence="4" id="KW-0677">Repeat</keyword>
<reference evidence="10 11" key="1">
    <citation type="journal article" date="2013" name="PLoS Genet.">
        <title>Distinctive expansion of potential virulence genes in the genome of the oomycete fish pathogen Saprolegnia parasitica.</title>
        <authorList>
            <person name="Jiang R.H."/>
            <person name="de Bruijn I."/>
            <person name="Haas B.J."/>
            <person name="Belmonte R."/>
            <person name="Lobach L."/>
            <person name="Christie J."/>
            <person name="van den Ackerveken G."/>
            <person name="Bottin A."/>
            <person name="Bulone V."/>
            <person name="Diaz-Moreno S.M."/>
            <person name="Dumas B."/>
            <person name="Fan L."/>
            <person name="Gaulin E."/>
            <person name="Govers F."/>
            <person name="Grenville-Briggs L.J."/>
            <person name="Horner N.R."/>
            <person name="Levin J.Z."/>
            <person name="Mammella M."/>
            <person name="Meijer H.J."/>
            <person name="Morris P."/>
            <person name="Nusbaum C."/>
            <person name="Oome S."/>
            <person name="Phillips A.J."/>
            <person name="van Rooyen D."/>
            <person name="Rzeszutek E."/>
            <person name="Saraiva M."/>
            <person name="Secombes C.J."/>
            <person name="Seidl M.F."/>
            <person name="Snel B."/>
            <person name="Stassen J.H."/>
            <person name="Sykes S."/>
            <person name="Tripathy S."/>
            <person name="van den Berg H."/>
            <person name="Vega-Arreguin J.C."/>
            <person name="Wawra S."/>
            <person name="Young S.K."/>
            <person name="Zeng Q."/>
            <person name="Dieguez-Uribeondo J."/>
            <person name="Russ C."/>
            <person name="Tyler B.M."/>
            <person name="van West P."/>
        </authorList>
    </citation>
    <scope>NUCLEOTIDE SEQUENCE [LARGE SCALE GENOMIC DNA]</scope>
    <source>
        <strain evidence="10 11">CBS 223.65</strain>
    </source>
</reference>
<proteinExistence type="predicted"/>
<dbReference type="InterPro" id="IPR011527">
    <property type="entry name" value="ABC1_TM_dom"/>
</dbReference>
<protein>
    <recommendedName>
        <fullName evidence="9">ABC transmembrane type-1 domain-containing protein</fullName>
    </recommendedName>
</protein>
<dbReference type="RefSeq" id="XP_012210430.1">
    <property type="nucleotide sequence ID" value="XM_012355040.1"/>
</dbReference>
<dbReference type="VEuPathDB" id="FungiDB:SPRG_15704"/>
<dbReference type="OrthoDB" id="77095at2759"/>
<evidence type="ECO:0000256" key="8">
    <source>
        <dbReference type="ARBA" id="ARBA00023136"/>
    </source>
</evidence>
<evidence type="ECO:0000256" key="6">
    <source>
        <dbReference type="ARBA" id="ARBA00022840"/>
    </source>
</evidence>
<comment type="subcellular location">
    <subcellularLocation>
        <location evidence="1">Endomembrane system</location>
        <topology evidence="1">Multi-pass membrane protein</topology>
    </subcellularLocation>
</comment>
<dbReference type="Gene3D" id="3.40.50.300">
    <property type="entry name" value="P-loop containing nucleotide triphosphate hydrolases"/>
    <property type="match status" value="1"/>
</dbReference>
<dbReference type="Proteomes" id="UP000030745">
    <property type="component" value="Unassembled WGS sequence"/>
</dbReference>
<accession>A0A067BX47</accession>
<evidence type="ECO:0000256" key="1">
    <source>
        <dbReference type="ARBA" id="ARBA00004127"/>
    </source>
</evidence>
<evidence type="ECO:0000256" key="4">
    <source>
        <dbReference type="ARBA" id="ARBA00022737"/>
    </source>
</evidence>
<dbReference type="SUPFAM" id="SSF52540">
    <property type="entry name" value="P-loop containing nucleoside triphosphate hydrolases"/>
    <property type="match status" value="1"/>
</dbReference>
<dbReference type="GO" id="GO:0005524">
    <property type="term" value="F:ATP binding"/>
    <property type="evidence" value="ECO:0007669"/>
    <property type="project" value="UniProtKB-KW"/>
</dbReference>
<evidence type="ECO:0000313" key="11">
    <source>
        <dbReference type="Proteomes" id="UP000030745"/>
    </source>
</evidence>
<keyword evidence="2" id="KW-0813">Transport</keyword>
<dbReference type="EMBL" id="KK583387">
    <property type="protein sequence ID" value="KDO18876.1"/>
    <property type="molecule type" value="Genomic_DNA"/>
</dbReference>
<keyword evidence="11" id="KW-1185">Reference proteome</keyword>